<comment type="caution">
    <text evidence="1">The sequence shown here is derived from an EMBL/GenBank/DDBJ whole genome shotgun (WGS) entry which is preliminary data.</text>
</comment>
<name>A0A1J5PMN6_9ZZZZ</name>
<gene>
    <name evidence="1" type="primary">bioA_12</name>
    <name evidence="1" type="ORF">GALL_456040</name>
</gene>
<dbReference type="InterPro" id="IPR015424">
    <property type="entry name" value="PyrdxlP-dep_Trfase"/>
</dbReference>
<dbReference type="AlphaFoldDB" id="A0A1J5PMN6"/>
<dbReference type="InterPro" id="IPR005814">
    <property type="entry name" value="Aminotrans_3"/>
</dbReference>
<sequence length="112" mass="12404">MATTGQYFEDRLRQLAHLPLVGEVRGRKFMICVENVADKSTKRLLPEALDVGRRVTETCEAAGLVVRPLGHLNVMSPPLTMTRSDVDFVAETLEKAIVKVTDDLVRDGVRIG</sequence>
<dbReference type="Gene3D" id="3.90.1150.10">
    <property type="entry name" value="Aspartate Aminotransferase, domain 1"/>
    <property type="match status" value="1"/>
</dbReference>
<dbReference type="GO" id="GO:0004015">
    <property type="term" value="F:adenosylmethionine-8-amino-7-oxononanoate transaminase activity"/>
    <property type="evidence" value="ECO:0007669"/>
    <property type="project" value="UniProtKB-EC"/>
</dbReference>
<dbReference type="EMBL" id="MLJW01003137">
    <property type="protein sequence ID" value="OIQ72769.1"/>
    <property type="molecule type" value="Genomic_DNA"/>
</dbReference>
<reference evidence="1" key="1">
    <citation type="submission" date="2016-10" db="EMBL/GenBank/DDBJ databases">
        <title>Sequence of Gallionella enrichment culture.</title>
        <authorList>
            <person name="Poehlein A."/>
            <person name="Muehling M."/>
            <person name="Daniel R."/>
        </authorList>
    </citation>
    <scope>NUCLEOTIDE SEQUENCE</scope>
</reference>
<keyword evidence="1" id="KW-0808">Transferase</keyword>
<organism evidence="1">
    <name type="scientific">mine drainage metagenome</name>
    <dbReference type="NCBI Taxonomy" id="410659"/>
    <lineage>
        <taxon>unclassified sequences</taxon>
        <taxon>metagenomes</taxon>
        <taxon>ecological metagenomes</taxon>
    </lineage>
</organism>
<dbReference type="GO" id="GO:0030170">
    <property type="term" value="F:pyridoxal phosphate binding"/>
    <property type="evidence" value="ECO:0007669"/>
    <property type="project" value="InterPro"/>
</dbReference>
<evidence type="ECO:0000313" key="1">
    <source>
        <dbReference type="EMBL" id="OIQ72769.1"/>
    </source>
</evidence>
<accession>A0A1J5PMN6</accession>
<protein>
    <submittedName>
        <fullName evidence="1">Adenosylmethionine-8-amino-7-oxononanoate aminotransferase</fullName>
        <ecNumber evidence="1">2.6.1.62</ecNumber>
    </submittedName>
</protein>
<dbReference type="Pfam" id="PF00202">
    <property type="entry name" value="Aminotran_3"/>
    <property type="match status" value="1"/>
</dbReference>
<dbReference type="EC" id="2.6.1.62" evidence="1"/>
<dbReference type="SUPFAM" id="SSF53383">
    <property type="entry name" value="PLP-dependent transferases"/>
    <property type="match status" value="1"/>
</dbReference>
<keyword evidence="1" id="KW-0032">Aminotransferase</keyword>
<dbReference type="InterPro" id="IPR015422">
    <property type="entry name" value="PyrdxlP-dep_Trfase_small"/>
</dbReference>
<proteinExistence type="predicted"/>